<keyword evidence="14" id="KW-1185">Reference proteome</keyword>
<dbReference type="Pfam" id="PF02518">
    <property type="entry name" value="HATPase_c"/>
    <property type="match status" value="1"/>
</dbReference>
<evidence type="ECO:0000256" key="3">
    <source>
        <dbReference type="ARBA" id="ARBA00012438"/>
    </source>
</evidence>
<dbReference type="SUPFAM" id="SSF47384">
    <property type="entry name" value="Homodimeric domain of signal transducing histidine kinase"/>
    <property type="match status" value="1"/>
</dbReference>
<dbReference type="SUPFAM" id="SSF55874">
    <property type="entry name" value="ATPase domain of HSP90 chaperone/DNA topoisomerase II/histidine kinase"/>
    <property type="match status" value="1"/>
</dbReference>
<gene>
    <name evidence="13" type="ORF">GCM10023220_14170</name>
</gene>
<dbReference type="CDD" id="cd06225">
    <property type="entry name" value="HAMP"/>
    <property type="match status" value="1"/>
</dbReference>
<keyword evidence="8 10" id="KW-1133">Transmembrane helix</keyword>
<comment type="caution">
    <text evidence="13">The sequence shown here is derived from an EMBL/GenBank/DDBJ whole genome shotgun (WGS) entry which is preliminary data.</text>
</comment>
<organism evidence="13 14">
    <name type="scientific">Streptomyces ziwulingensis</name>
    <dbReference type="NCBI Taxonomy" id="1045501"/>
    <lineage>
        <taxon>Bacteria</taxon>
        <taxon>Bacillati</taxon>
        <taxon>Actinomycetota</taxon>
        <taxon>Actinomycetes</taxon>
        <taxon>Kitasatosporales</taxon>
        <taxon>Streptomycetaceae</taxon>
        <taxon>Streptomyces</taxon>
    </lineage>
</organism>
<keyword evidence="13" id="KW-0067">ATP-binding</keyword>
<dbReference type="SMART" id="SM00387">
    <property type="entry name" value="HATPase_c"/>
    <property type="match status" value="1"/>
</dbReference>
<feature type="transmembrane region" description="Helical" evidence="10">
    <location>
        <begin position="24"/>
        <end position="45"/>
    </location>
</feature>
<dbReference type="RefSeq" id="WP_345618086.1">
    <property type="nucleotide sequence ID" value="NZ_BAABIG010000015.1"/>
</dbReference>
<dbReference type="Gene3D" id="1.10.287.130">
    <property type="match status" value="1"/>
</dbReference>
<dbReference type="EMBL" id="BAABIG010000015">
    <property type="protein sequence ID" value="GAA4790243.1"/>
    <property type="molecule type" value="Genomic_DNA"/>
</dbReference>
<protein>
    <recommendedName>
        <fullName evidence="3">histidine kinase</fullName>
        <ecNumber evidence="3">2.7.13.3</ecNumber>
    </recommendedName>
</protein>
<keyword evidence="4" id="KW-0597">Phosphoprotein</keyword>
<evidence type="ECO:0000256" key="1">
    <source>
        <dbReference type="ARBA" id="ARBA00000085"/>
    </source>
</evidence>
<keyword evidence="10" id="KW-0472">Membrane</keyword>
<dbReference type="PANTHER" id="PTHR45436:SF16">
    <property type="entry name" value="HISTIDINE KINASE"/>
    <property type="match status" value="1"/>
</dbReference>
<evidence type="ECO:0000256" key="5">
    <source>
        <dbReference type="ARBA" id="ARBA00022679"/>
    </source>
</evidence>
<evidence type="ECO:0000256" key="7">
    <source>
        <dbReference type="ARBA" id="ARBA00022777"/>
    </source>
</evidence>
<evidence type="ECO:0000256" key="10">
    <source>
        <dbReference type="SAM" id="Phobius"/>
    </source>
</evidence>
<evidence type="ECO:0000259" key="12">
    <source>
        <dbReference type="PROSITE" id="PS50885"/>
    </source>
</evidence>
<dbReference type="Pfam" id="PF00512">
    <property type="entry name" value="HisKA"/>
    <property type="match status" value="1"/>
</dbReference>
<feature type="domain" description="Histidine kinase" evidence="11">
    <location>
        <begin position="175"/>
        <end position="387"/>
    </location>
</feature>
<dbReference type="PANTHER" id="PTHR45436">
    <property type="entry name" value="SENSOR HISTIDINE KINASE YKOH"/>
    <property type="match status" value="1"/>
</dbReference>
<proteinExistence type="predicted"/>
<evidence type="ECO:0000313" key="14">
    <source>
        <dbReference type="Proteomes" id="UP001501265"/>
    </source>
</evidence>
<dbReference type="InterPro" id="IPR003594">
    <property type="entry name" value="HATPase_dom"/>
</dbReference>
<evidence type="ECO:0000256" key="4">
    <source>
        <dbReference type="ARBA" id="ARBA00022553"/>
    </source>
</evidence>
<evidence type="ECO:0000313" key="13">
    <source>
        <dbReference type="EMBL" id="GAA4790243.1"/>
    </source>
</evidence>
<keyword evidence="5" id="KW-0808">Transferase</keyword>
<dbReference type="InterPro" id="IPR003660">
    <property type="entry name" value="HAMP_dom"/>
</dbReference>
<dbReference type="InterPro" id="IPR036097">
    <property type="entry name" value="HisK_dim/P_sf"/>
</dbReference>
<keyword evidence="9" id="KW-0902">Two-component regulatory system</keyword>
<keyword evidence="7" id="KW-0418">Kinase</keyword>
<evidence type="ECO:0000256" key="6">
    <source>
        <dbReference type="ARBA" id="ARBA00022692"/>
    </source>
</evidence>
<dbReference type="SMART" id="SM00304">
    <property type="entry name" value="HAMP"/>
    <property type="match status" value="1"/>
</dbReference>
<dbReference type="Gene3D" id="6.10.340.10">
    <property type="match status" value="1"/>
</dbReference>
<comment type="subcellular location">
    <subcellularLocation>
        <location evidence="2">Cell membrane</location>
    </subcellularLocation>
</comment>
<evidence type="ECO:0000256" key="8">
    <source>
        <dbReference type="ARBA" id="ARBA00022989"/>
    </source>
</evidence>
<keyword evidence="13" id="KW-0547">Nucleotide-binding</keyword>
<dbReference type="Pfam" id="PF00672">
    <property type="entry name" value="HAMP"/>
    <property type="match status" value="1"/>
</dbReference>
<dbReference type="PROSITE" id="PS50885">
    <property type="entry name" value="HAMP"/>
    <property type="match status" value="1"/>
</dbReference>
<dbReference type="Proteomes" id="UP001501265">
    <property type="component" value="Unassembled WGS sequence"/>
</dbReference>
<dbReference type="EC" id="2.7.13.3" evidence="3"/>
<dbReference type="GO" id="GO:0005524">
    <property type="term" value="F:ATP binding"/>
    <property type="evidence" value="ECO:0007669"/>
    <property type="project" value="UniProtKB-KW"/>
</dbReference>
<evidence type="ECO:0000259" key="11">
    <source>
        <dbReference type="PROSITE" id="PS50109"/>
    </source>
</evidence>
<reference evidence="14" key="1">
    <citation type="journal article" date="2019" name="Int. J. Syst. Evol. Microbiol.">
        <title>The Global Catalogue of Microorganisms (GCM) 10K type strain sequencing project: providing services to taxonomists for standard genome sequencing and annotation.</title>
        <authorList>
            <consortium name="The Broad Institute Genomics Platform"/>
            <consortium name="The Broad Institute Genome Sequencing Center for Infectious Disease"/>
            <person name="Wu L."/>
            <person name="Ma J."/>
        </authorList>
    </citation>
    <scope>NUCLEOTIDE SEQUENCE [LARGE SCALE GENOMIC DNA]</scope>
    <source>
        <strain evidence="14">JCM 18081</strain>
    </source>
</reference>
<dbReference type="PROSITE" id="PS50109">
    <property type="entry name" value="HIS_KIN"/>
    <property type="match status" value="1"/>
</dbReference>
<dbReference type="InterPro" id="IPR005467">
    <property type="entry name" value="His_kinase_dom"/>
</dbReference>
<dbReference type="InterPro" id="IPR036890">
    <property type="entry name" value="HATPase_C_sf"/>
</dbReference>
<name>A0ABP9B3Q0_9ACTN</name>
<dbReference type="InterPro" id="IPR003661">
    <property type="entry name" value="HisK_dim/P_dom"/>
</dbReference>
<comment type="catalytic activity">
    <reaction evidence="1">
        <text>ATP + protein L-histidine = ADP + protein N-phospho-L-histidine.</text>
        <dbReference type="EC" id="2.7.13.3"/>
    </reaction>
</comment>
<feature type="domain" description="HAMP" evidence="12">
    <location>
        <begin position="113"/>
        <end position="167"/>
    </location>
</feature>
<sequence>MSATASEPAGRFRIRWSARLRLTLLYGALFLVSGATLLAVTYLLVVQSPASKGTRVTTVNASRNPAVQEIKSQISYVADRQRQEAQRTLLTRSGIALGVMTGVSGGLGWLMAGRVLRPVRVMTERARRISAHNLHERLAMPGPADDELKNLGDTFDGLLARLDAAFEAQRRFVANASHELRTPLTLHRTVIEVALSRPDTDGRALRAVCERALAIGEDQNRLIEALLTLASSQSGVFPREPLDLAEVVTDVLDTLAPTRPGHVRVDVALRPAPAEGNVPLLERLVTNLVGNAYRYTPPGGWIRVTSGPRDAGPVLRVVNSGPVVPREAIPLLYQPFQRLGHRSARADGHGLGLSIVAAVADAHRARIATEPGPEGGLDITVAFPRGPRAGDPPGTPG</sequence>
<keyword evidence="6 10" id="KW-0812">Transmembrane</keyword>
<evidence type="ECO:0000256" key="9">
    <source>
        <dbReference type="ARBA" id="ARBA00023012"/>
    </source>
</evidence>
<dbReference type="SMART" id="SM00388">
    <property type="entry name" value="HisKA"/>
    <property type="match status" value="1"/>
</dbReference>
<evidence type="ECO:0000256" key="2">
    <source>
        <dbReference type="ARBA" id="ARBA00004236"/>
    </source>
</evidence>
<dbReference type="InterPro" id="IPR050428">
    <property type="entry name" value="TCS_sensor_his_kinase"/>
</dbReference>
<feature type="transmembrane region" description="Helical" evidence="10">
    <location>
        <begin position="89"/>
        <end position="112"/>
    </location>
</feature>
<accession>A0ABP9B3Q0</accession>
<dbReference type="CDD" id="cd00082">
    <property type="entry name" value="HisKA"/>
    <property type="match status" value="1"/>
</dbReference>
<dbReference type="Gene3D" id="3.30.565.10">
    <property type="entry name" value="Histidine kinase-like ATPase, C-terminal domain"/>
    <property type="match status" value="1"/>
</dbReference>